<evidence type="ECO:0000313" key="3">
    <source>
        <dbReference type="Proteomes" id="UP000054820"/>
    </source>
</evidence>
<reference evidence="2 4" key="2">
    <citation type="submission" date="2018-06" db="EMBL/GenBank/DDBJ databases">
        <authorList>
            <consortium name="Pathogen Informatics"/>
            <person name="Doyle S."/>
        </authorList>
    </citation>
    <scope>NUCLEOTIDE SEQUENCE [LARGE SCALE GENOMIC DNA]</scope>
    <source>
        <strain evidence="2 4">NCTC11991</strain>
    </source>
</reference>
<dbReference type="EMBL" id="LNYZ01000001">
    <property type="protein sequence ID" value="KTD81032.1"/>
    <property type="molecule type" value="Genomic_DNA"/>
</dbReference>
<protein>
    <submittedName>
        <fullName evidence="2">Dot/Icm secretion system substrate</fullName>
    </submittedName>
    <submittedName>
        <fullName evidence="1">Substrate of the Dot/Icm secretion system</fullName>
    </submittedName>
</protein>
<sequence length="428" mass="49856">MTFIPPAFAKLRVNTLNLEIKYSTLLGRYKVVDSQVGEGSSAVQPSSLEVLIARTNDVIKCKTGRDSQLEVFNSLVNDLRQIPKEDREQIKQGTLFLLGALIHRYFRLIKEYENPDGYISWNFFGCDVTTCKLFIAIRRALKFKEIDVIKKRYKEDDLKILDAVTAVKALETFRDNMFMEDSEKVPQFMNYPHFAKDVNFKQYLQDIIKEQTKRGEVILHRFKAISFIQSLATQIENERQLIEKDIEKWCKGVAKEKEYKDFNTFRTLNDKSINESITKHVESEKARNIIFSLFYTPLIQENLESMDHGAFLIKMKECYDFTCSFMLFGGYALLLQHEPKMFDKHFSFIMQQALGLERSLDDLTKEDMFNGVKFLKQFFETEPAVVLDFEFFDGRDKMNTALATAESELHSLLTTPQKKETELAALTY</sequence>
<proteinExistence type="predicted"/>
<dbReference type="AlphaFoldDB" id="A0A378LAC8"/>
<evidence type="ECO:0000313" key="2">
    <source>
        <dbReference type="EMBL" id="STY23280.1"/>
    </source>
</evidence>
<dbReference type="Proteomes" id="UP000054820">
    <property type="component" value="Unassembled WGS sequence"/>
</dbReference>
<dbReference type="Proteomes" id="UP000255110">
    <property type="component" value="Unassembled WGS sequence"/>
</dbReference>
<keyword evidence="3" id="KW-1185">Reference proteome</keyword>
<gene>
    <name evidence="1" type="ORF">Lstg_0259</name>
    <name evidence="2" type="ORF">NCTC11991_01887</name>
</gene>
<dbReference type="EMBL" id="UGOY01000001">
    <property type="protein sequence ID" value="STY23280.1"/>
    <property type="molecule type" value="Genomic_DNA"/>
</dbReference>
<evidence type="ECO:0000313" key="1">
    <source>
        <dbReference type="EMBL" id="KTD81032.1"/>
    </source>
</evidence>
<evidence type="ECO:0000313" key="4">
    <source>
        <dbReference type="Proteomes" id="UP000255110"/>
    </source>
</evidence>
<accession>A0A378LAC8</accession>
<name>A0A378LAC8_9GAMM</name>
<dbReference type="STRING" id="460.Lstg_0259"/>
<dbReference type="OrthoDB" id="5647612at2"/>
<dbReference type="RefSeq" id="WP_058475848.1">
    <property type="nucleotide sequence ID" value="NZ_CAAAIO010000003.1"/>
</dbReference>
<organism evidence="2 4">
    <name type="scientific">Legionella steigerwaltii</name>
    <dbReference type="NCBI Taxonomy" id="460"/>
    <lineage>
        <taxon>Bacteria</taxon>
        <taxon>Pseudomonadati</taxon>
        <taxon>Pseudomonadota</taxon>
        <taxon>Gammaproteobacteria</taxon>
        <taxon>Legionellales</taxon>
        <taxon>Legionellaceae</taxon>
        <taxon>Legionella</taxon>
    </lineage>
</organism>
<reference evidence="1 3" key="1">
    <citation type="submission" date="2015-11" db="EMBL/GenBank/DDBJ databases">
        <title>Genomic analysis of 38 Legionella species identifies large and diverse effector repertoires.</title>
        <authorList>
            <person name="Burstein D."/>
            <person name="Amaro F."/>
            <person name="Zusman T."/>
            <person name="Lifshitz Z."/>
            <person name="Cohen O."/>
            <person name="Gilbert J.A."/>
            <person name="Pupko T."/>
            <person name="Shuman H.A."/>
            <person name="Segal G."/>
        </authorList>
    </citation>
    <scope>NUCLEOTIDE SEQUENCE [LARGE SCALE GENOMIC DNA]</scope>
    <source>
        <strain evidence="1 3">SC-18-C9</strain>
    </source>
</reference>